<dbReference type="GO" id="GO:0005737">
    <property type="term" value="C:cytoplasm"/>
    <property type="evidence" value="ECO:0007669"/>
    <property type="project" value="TreeGrafter"/>
</dbReference>
<reference evidence="15" key="1">
    <citation type="journal article" date="2020" name="mSystems">
        <title>Genome- and Community-Level Interaction Insights into Carbon Utilization and Element Cycling Functions of Hydrothermarchaeota in Hydrothermal Sediment.</title>
        <authorList>
            <person name="Zhou Z."/>
            <person name="Liu Y."/>
            <person name="Xu W."/>
            <person name="Pan J."/>
            <person name="Luo Z.H."/>
            <person name="Li M."/>
        </authorList>
    </citation>
    <scope>NUCLEOTIDE SEQUENCE [LARGE SCALE GENOMIC DNA]</scope>
    <source>
        <strain evidence="15">HyVt-458</strain>
    </source>
</reference>
<dbReference type="Gene3D" id="2.60.40.1730">
    <property type="entry name" value="tricorn interacting facor f3 domain"/>
    <property type="match status" value="1"/>
</dbReference>
<dbReference type="GO" id="GO:0070006">
    <property type="term" value="F:metalloaminopeptidase activity"/>
    <property type="evidence" value="ECO:0007669"/>
    <property type="project" value="TreeGrafter"/>
</dbReference>
<evidence type="ECO:0000256" key="11">
    <source>
        <dbReference type="ARBA" id="ARBA00023049"/>
    </source>
</evidence>
<protein>
    <recommendedName>
        <fullName evidence="5">Aminopeptidase N</fullName>
        <ecNumber evidence="4">3.4.11.2</ecNumber>
    </recommendedName>
</protein>
<dbReference type="FunFam" id="1.10.390.10:FF:000006">
    <property type="entry name" value="Puromycin-sensitive aminopeptidase"/>
    <property type="match status" value="1"/>
</dbReference>
<evidence type="ECO:0000259" key="13">
    <source>
        <dbReference type="Pfam" id="PF11838"/>
    </source>
</evidence>
<evidence type="ECO:0000256" key="4">
    <source>
        <dbReference type="ARBA" id="ARBA00012564"/>
    </source>
</evidence>
<dbReference type="SUPFAM" id="SSF63737">
    <property type="entry name" value="Leukotriene A4 hydrolase N-terminal domain"/>
    <property type="match status" value="1"/>
</dbReference>
<keyword evidence="9 15" id="KW-0378">Hydrolase</keyword>
<keyword evidence="6 15" id="KW-0031">Aminopeptidase</keyword>
<dbReference type="Pfam" id="PF11838">
    <property type="entry name" value="ERAP1_C"/>
    <property type="match status" value="1"/>
</dbReference>
<dbReference type="SUPFAM" id="SSF55486">
    <property type="entry name" value="Metalloproteases ('zincins'), catalytic domain"/>
    <property type="match status" value="1"/>
</dbReference>
<dbReference type="EMBL" id="DRLF01000198">
    <property type="protein sequence ID" value="HEC06300.1"/>
    <property type="molecule type" value="Genomic_DNA"/>
</dbReference>
<evidence type="ECO:0000259" key="12">
    <source>
        <dbReference type="Pfam" id="PF01433"/>
    </source>
</evidence>
<evidence type="ECO:0000313" key="15">
    <source>
        <dbReference type="EMBL" id="HEC06300.1"/>
    </source>
</evidence>
<dbReference type="EC" id="3.4.11.2" evidence="4"/>
<feature type="domain" description="ERAP1-like C-terminal" evidence="13">
    <location>
        <begin position="602"/>
        <end position="912"/>
    </location>
</feature>
<dbReference type="GO" id="GO:0016285">
    <property type="term" value="F:alanyl aminopeptidase activity"/>
    <property type="evidence" value="ECO:0007669"/>
    <property type="project" value="UniProtKB-EC"/>
</dbReference>
<comment type="similarity">
    <text evidence="3">Belongs to the peptidase M1 family.</text>
</comment>
<dbReference type="NCBIfam" id="TIGR02412">
    <property type="entry name" value="pepN_strep_liv"/>
    <property type="match status" value="1"/>
</dbReference>
<evidence type="ECO:0000259" key="14">
    <source>
        <dbReference type="Pfam" id="PF17900"/>
    </source>
</evidence>
<accession>A0A831RW62</accession>
<dbReference type="PANTHER" id="PTHR11533:SF174">
    <property type="entry name" value="PUROMYCIN-SENSITIVE AMINOPEPTIDASE-RELATED"/>
    <property type="match status" value="1"/>
</dbReference>
<gene>
    <name evidence="15" type="primary">pepN</name>
    <name evidence="15" type="ORF">ENJ12_05590</name>
</gene>
<dbReference type="GO" id="GO:0016020">
    <property type="term" value="C:membrane"/>
    <property type="evidence" value="ECO:0007669"/>
    <property type="project" value="TreeGrafter"/>
</dbReference>
<dbReference type="InterPro" id="IPR027268">
    <property type="entry name" value="Peptidase_M4/M1_CTD_sf"/>
</dbReference>
<dbReference type="CDD" id="cd09602">
    <property type="entry name" value="M1_APN"/>
    <property type="match status" value="1"/>
</dbReference>
<proteinExistence type="inferred from homology"/>
<dbReference type="Gene3D" id="1.10.390.10">
    <property type="entry name" value="Neutral Protease Domain 2"/>
    <property type="match status" value="1"/>
</dbReference>
<evidence type="ECO:0000256" key="9">
    <source>
        <dbReference type="ARBA" id="ARBA00022801"/>
    </source>
</evidence>
<dbReference type="GO" id="GO:0042277">
    <property type="term" value="F:peptide binding"/>
    <property type="evidence" value="ECO:0007669"/>
    <property type="project" value="TreeGrafter"/>
</dbReference>
<evidence type="ECO:0000256" key="7">
    <source>
        <dbReference type="ARBA" id="ARBA00022670"/>
    </source>
</evidence>
<dbReference type="InterPro" id="IPR001930">
    <property type="entry name" value="Peptidase_M1"/>
</dbReference>
<dbReference type="Proteomes" id="UP000886339">
    <property type="component" value="Unassembled WGS sequence"/>
</dbReference>
<keyword evidence="7" id="KW-0645">Protease</keyword>
<dbReference type="PANTHER" id="PTHR11533">
    <property type="entry name" value="PROTEASE M1 ZINC METALLOPROTEASE"/>
    <property type="match status" value="1"/>
</dbReference>
<dbReference type="InterPro" id="IPR014782">
    <property type="entry name" value="Peptidase_M1_dom"/>
</dbReference>
<keyword evidence="8" id="KW-0479">Metal-binding</keyword>
<dbReference type="InterPro" id="IPR012778">
    <property type="entry name" value="Pept_M1_aminopeptidase"/>
</dbReference>
<dbReference type="InterPro" id="IPR024571">
    <property type="entry name" value="ERAP1-like_C_dom"/>
</dbReference>
<comment type="catalytic activity">
    <reaction evidence="1">
        <text>Release of an N-terminal amino acid, Xaa-|-Yaa- from a peptide, amide or arylamide. Xaa is preferably Ala, but may be most amino acids including Pro (slow action). When a terminal hydrophobic residue is followed by a prolyl residue, the two may be released as an intact Xaa-Pro dipeptide.</text>
        <dbReference type="EC" id="3.4.11.2"/>
    </reaction>
</comment>
<dbReference type="Pfam" id="PF17900">
    <property type="entry name" value="Peptidase_M1_N"/>
    <property type="match status" value="1"/>
</dbReference>
<name>A0A831RW62_9GAMM</name>
<evidence type="ECO:0000256" key="5">
    <source>
        <dbReference type="ARBA" id="ARBA00015611"/>
    </source>
</evidence>
<dbReference type="Pfam" id="PF01433">
    <property type="entry name" value="Peptidase_M1"/>
    <property type="match status" value="1"/>
</dbReference>
<evidence type="ECO:0000256" key="8">
    <source>
        <dbReference type="ARBA" id="ARBA00022723"/>
    </source>
</evidence>
<evidence type="ECO:0000256" key="6">
    <source>
        <dbReference type="ARBA" id="ARBA00022438"/>
    </source>
</evidence>
<comment type="caution">
    <text evidence="15">The sequence shown here is derived from an EMBL/GenBank/DDBJ whole genome shotgun (WGS) entry which is preliminary data.</text>
</comment>
<keyword evidence="10" id="KW-0862">Zinc</keyword>
<evidence type="ECO:0000256" key="2">
    <source>
        <dbReference type="ARBA" id="ARBA00001947"/>
    </source>
</evidence>
<dbReference type="GO" id="GO:0005615">
    <property type="term" value="C:extracellular space"/>
    <property type="evidence" value="ECO:0007669"/>
    <property type="project" value="TreeGrafter"/>
</dbReference>
<dbReference type="InterPro" id="IPR045357">
    <property type="entry name" value="Aminopeptidase_N-like_N"/>
</dbReference>
<evidence type="ECO:0000256" key="3">
    <source>
        <dbReference type="ARBA" id="ARBA00010136"/>
    </source>
</evidence>
<keyword evidence="11" id="KW-0482">Metalloprotease</keyword>
<comment type="cofactor">
    <cofactor evidence="2">
        <name>Zn(2+)</name>
        <dbReference type="ChEBI" id="CHEBI:29105"/>
    </cofactor>
</comment>
<dbReference type="InterPro" id="IPR042097">
    <property type="entry name" value="Aminopeptidase_N-like_N_sf"/>
</dbReference>
<dbReference type="GO" id="GO:0043171">
    <property type="term" value="P:peptide catabolic process"/>
    <property type="evidence" value="ECO:0007669"/>
    <property type="project" value="TreeGrafter"/>
</dbReference>
<organism evidence="15">
    <name type="scientific">Thiolapillus brandeum</name>
    <dbReference type="NCBI Taxonomy" id="1076588"/>
    <lineage>
        <taxon>Bacteria</taxon>
        <taxon>Pseudomonadati</taxon>
        <taxon>Pseudomonadota</taxon>
        <taxon>Gammaproteobacteria</taxon>
        <taxon>Chromatiales</taxon>
        <taxon>Sedimenticolaceae</taxon>
        <taxon>Thiolapillus</taxon>
    </lineage>
</organism>
<evidence type="ECO:0000256" key="1">
    <source>
        <dbReference type="ARBA" id="ARBA00000098"/>
    </source>
</evidence>
<dbReference type="AlphaFoldDB" id="A0A831RW62"/>
<dbReference type="GO" id="GO:0008270">
    <property type="term" value="F:zinc ion binding"/>
    <property type="evidence" value="ECO:0007669"/>
    <property type="project" value="InterPro"/>
</dbReference>
<dbReference type="InterPro" id="IPR050344">
    <property type="entry name" value="Peptidase_M1_aminopeptidases"/>
</dbReference>
<evidence type="ECO:0000256" key="10">
    <source>
        <dbReference type="ARBA" id="ARBA00022833"/>
    </source>
</evidence>
<feature type="domain" description="Peptidase M1 membrane alanine aminopeptidase" evidence="12">
    <location>
        <begin position="306"/>
        <end position="518"/>
    </location>
</feature>
<sequence length="924" mass="106089">MIWYHFYPDRMWEEPTHGFFNNGNRKMRLSLSHAHRRPKKPFFNGLPIGPGDGTVRQEVRTILQALLLLTLFHSFAALATTPDLTWEEAKLRARQVASVDYRLYFRFTGGSREYQGKAEVMFNLKAVPDHLFLDFSGDRLKKLRINGHPVARAAIQNHRVYLKPELLKTGRNTVQLVYANDFDTGGTGLHRFVDPVDNREYFFSHFEPFWANRLFPCFDQPDLKASFSVTVEAPDDWQIISNTLATKTGNGDLSRHEFARSRRFSTYLFALVGGPFAVFEDRRARIPSRLFSTQSMSAYVDAENIFEVTRQGFDFYGKYFGIPYPFGKYDQIFVPHFNAGAMENVAAVVIKEDAYLYRETPLPSRMQKRANTILHEMAHMWFGDIVTMRWWNDLWLNESFATFMSYLAQVEGTPDKHAWQQFSSSMKNWAYWQDQLPTTHPIETRVEDTLSTFDNFDGITYGKGASVLKQLAFYVGSEAFRKGVSSYLKKHAWKNAERKDFTDAIGQAAGMNLDGWTKLWLQKSGINTLVADYDVDAQGRISRFELLQGKGNGDAVLRPHRLQVALFHDREGKPGLEKTVTVNVTGERTAVDDLVGEPAPDFVYPNYGDHAYAKFYLDDCSIAYARRHLDLLPASVRPGIWSTLWFMVQDGRLSPSAYMAIFLDMAPRENDARQVSSFRWKLNTLLDQYLNQAEWRDAMERLHAIAWQQLNAGKPGSDLQVAWLEYLLRSSVSAAAGSRLAGMLSGKVIVPGLELGQDRRWQILIRLAAMGYPGTERLLATEEQRDPGERGKRQAFMARAAMPDAAMKEKIWRKLLHDRSLPLTHAKAALAQFYQRSQLDLTRRYVKRYFKVLPSVLKERDDLFARTFVEEAYPAMYVEKSVLGQTGKMMEGNDAAPEFYRRLLTEAEDAMARSLRIRQLKAQY</sequence>
<dbReference type="PRINTS" id="PR00756">
    <property type="entry name" value="ALADIPTASE"/>
</dbReference>
<dbReference type="GO" id="GO:0006508">
    <property type="term" value="P:proteolysis"/>
    <property type="evidence" value="ECO:0007669"/>
    <property type="project" value="UniProtKB-KW"/>
</dbReference>
<feature type="domain" description="Aminopeptidase N-like N-terminal" evidence="14">
    <location>
        <begin position="101"/>
        <end position="268"/>
    </location>
</feature>